<dbReference type="InterPro" id="IPR019764">
    <property type="entry name" value="Endothelin_toxin_CS"/>
</dbReference>
<sequence>PLFYFFIYFSFQPKWSVSLKPIQLSAKLRSKRCACSSVHDSECFYFCHLDIIWVNTPSKTTLYGLGGAKARQPRSAGRCTCANLDDLICTRFCYRRKNIQVLCAVNTSRFFSRALNDLFELSCFFSIANNGNGIILSQSAMFSSYIIY</sequence>
<keyword evidence="5" id="KW-0839">Vasoconstrictor</keyword>
<keyword evidence="4" id="KW-0838">Vasoactive</keyword>
<keyword evidence="8" id="KW-1185">Reference proteome</keyword>
<evidence type="ECO:0000256" key="5">
    <source>
        <dbReference type="ARBA" id="ARBA00023322"/>
    </source>
</evidence>
<reference evidence="7" key="2">
    <citation type="submission" date="2025-09" db="UniProtKB">
        <authorList>
            <consortium name="Ensembl"/>
        </authorList>
    </citation>
    <scope>IDENTIFICATION</scope>
</reference>
<dbReference type="AlphaFoldDB" id="A0A3Q2XX96"/>
<evidence type="ECO:0000256" key="3">
    <source>
        <dbReference type="ARBA" id="ARBA00022525"/>
    </source>
</evidence>
<organism evidence="7 8">
    <name type="scientific">Hippocampus comes</name>
    <name type="common">Tiger tail seahorse</name>
    <dbReference type="NCBI Taxonomy" id="109280"/>
    <lineage>
        <taxon>Eukaryota</taxon>
        <taxon>Metazoa</taxon>
        <taxon>Chordata</taxon>
        <taxon>Craniata</taxon>
        <taxon>Vertebrata</taxon>
        <taxon>Euteleostomi</taxon>
        <taxon>Actinopterygii</taxon>
        <taxon>Neopterygii</taxon>
        <taxon>Teleostei</taxon>
        <taxon>Neoteleostei</taxon>
        <taxon>Acanthomorphata</taxon>
        <taxon>Syngnathiaria</taxon>
        <taxon>Syngnathiformes</taxon>
        <taxon>Syngnathoidei</taxon>
        <taxon>Syngnathidae</taxon>
        <taxon>Hippocampus</taxon>
    </lineage>
</organism>
<name>A0A3Q2XX96_HIPCM</name>
<dbReference type="GO" id="GO:0031708">
    <property type="term" value="F:endothelin B receptor binding"/>
    <property type="evidence" value="ECO:0007669"/>
    <property type="project" value="TreeGrafter"/>
</dbReference>
<evidence type="ECO:0000256" key="1">
    <source>
        <dbReference type="ARBA" id="ARBA00004613"/>
    </source>
</evidence>
<accession>A0A3Q2XX96</accession>
<dbReference type="InterPro" id="IPR001928">
    <property type="entry name" value="Endothln-like_toxin"/>
</dbReference>
<dbReference type="PANTHER" id="PTHR13874">
    <property type="entry name" value="ENDOTHELIN"/>
    <property type="match status" value="1"/>
</dbReference>
<protein>
    <recommendedName>
        <fullName evidence="6">Endothelin-like toxin domain-containing protein</fullName>
    </recommendedName>
</protein>
<dbReference type="GeneTree" id="ENSGT00950000183053"/>
<reference evidence="7" key="1">
    <citation type="submission" date="2025-08" db="UniProtKB">
        <authorList>
            <consortium name="Ensembl"/>
        </authorList>
    </citation>
    <scope>IDENTIFICATION</scope>
</reference>
<dbReference type="GO" id="GO:0014826">
    <property type="term" value="P:vein smooth muscle contraction"/>
    <property type="evidence" value="ECO:0007669"/>
    <property type="project" value="TreeGrafter"/>
</dbReference>
<dbReference type="STRING" id="109280.ENSHCOP00000005026"/>
<keyword evidence="3" id="KW-0964">Secreted</keyword>
<dbReference type="PROSITE" id="PS00270">
    <property type="entry name" value="ENDOTHELIN"/>
    <property type="match status" value="2"/>
</dbReference>
<comment type="similarity">
    <text evidence="2">Belongs to the endothelin/sarafotoxin family.</text>
</comment>
<dbReference type="Proteomes" id="UP000264820">
    <property type="component" value="Unplaced"/>
</dbReference>
<dbReference type="Pfam" id="PF00322">
    <property type="entry name" value="Endothelin"/>
    <property type="match status" value="1"/>
</dbReference>
<dbReference type="GO" id="GO:0006874">
    <property type="term" value="P:intracellular calcium ion homeostasis"/>
    <property type="evidence" value="ECO:0007669"/>
    <property type="project" value="TreeGrafter"/>
</dbReference>
<dbReference type="SMART" id="SM00272">
    <property type="entry name" value="END"/>
    <property type="match status" value="2"/>
</dbReference>
<proteinExistence type="inferred from homology"/>
<evidence type="ECO:0000256" key="2">
    <source>
        <dbReference type="ARBA" id="ARBA00010959"/>
    </source>
</evidence>
<dbReference type="GO" id="GO:0003100">
    <property type="term" value="P:regulation of systemic arterial blood pressure by endothelin"/>
    <property type="evidence" value="ECO:0007669"/>
    <property type="project" value="TreeGrafter"/>
</dbReference>
<evidence type="ECO:0000313" key="8">
    <source>
        <dbReference type="Proteomes" id="UP000264820"/>
    </source>
</evidence>
<dbReference type="InterPro" id="IPR020475">
    <property type="entry name" value="Endothelin"/>
</dbReference>
<evidence type="ECO:0000256" key="4">
    <source>
        <dbReference type="ARBA" id="ARBA00022858"/>
    </source>
</evidence>
<dbReference type="GO" id="GO:0005615">
    <property type="term" value="C:extracellular space"/>
    <property type="evidence" value="ECO:0007669"/>
    <property type="project" value="TreeGrafter"/>
</dbReference>
<dbReference type="GO" id="GO:0019229">
    <property type="term" value="P:regulation of vasoconstriction"/>
    <property type="evidence" value="ECO:0007669"/>
    <property type="project" value="InterPro"/>
</dbReference>
<dbReference type="PANTHER" id="PTHR13874:SF9">
    <property type="entry name" value="ENDOTHELIN-2"/>
    <property type="match status" value="1"/>
</dbReference>
<feature type="domain" description="Endothelin-like toxin" evidence="6">
    <location>
        <begin position="78"/>
        <end position="99"/>
    </location>
</feature>
<dbReference type="Ensembl" id="ENSHCOT00000006071.1">
    <property type="protein sequence ID" value="ENSHCOP00000005026.1"/>
    <property type="gene ID" value="ENSHCOG00000006601.1"/>
</dbReference>
<evidence type="ECO:0000313" key="7">
    <source>
        <dbReference type="Ensembl" id="ENSHCOP00000005026.1"/>
    </source>
</evidence>
<feature type="domain" description="Endothelin-like toxin" evidence="6">
    <location>
        <begin position="32"/>
        <end position="53"/>
    </location>
</feature>
<evidence type="ECO:0000259" key="6">
    <source>
        <dbReference type="SMART" id="SM00272"/>
    </source>
</evidence>
<dbReference type="GO" id="GO:0005179">
    <property type="term" value="F:hormone activity"/>
    <property type="evidence" value="ECO:0007669"/>
    <property type="project" value="TreeGrafter"/>
</dbReference>
<comment type="subcellular location">
    <subcellularLocation>
        <location evidence="1">Secreted</location>
    </subcellularLocation>
</comment>
<dbReference type="PRINTS" id="PR00365">
    <property type="entry name" value="ENDOTHELIN"/>
</dbReference>